<dbReference type="Proteomes" id="UP000813427">
    <property type="component" value="Unassembled WGS sequence"/>
</dbReference>
<dbReference type="OrthoDB" id="2898509at2759"/>
<evidence type="ECO:0000313" key="2">
    <source>
        <dbReference type="EMBL" id="KAH7251355.1"/>
    </source>
</evidence>
<comment type="caution">
    <text evidence="2">The sequence shown here is derived from an EMBL/GenBank/DDBJ whole genome shotgun (WGS) entry which is preliminary data.</text>
</comment>
<organism evidence="2 3">
    <name type="scientific">Fusarium tricinctum</name>
    <dbReference type="NCBI Taxonomy" id="61284"/>
    <lineage>
        <taxon>Eukaryota</taxon>
        <taxon>Fungi</taxon>
        <taxon>Dikarya</taxon>
        <taxon>Ascomycota</taxon>
        <taxon>Pezizomycotina</taxon>
        <taxon>Sordariomycetes</taxon>
        <taxon>Hypocreomycetidae</taxon>
        <taxon>Hypocreales</taxon>
        <taxon>Nectriaceae</taxon>
        <taxon>Fusarium</taxon>
        <taxon>Fusarium tricinctum species complex</taxon>
    </lineage>
</organism>
<dbReference type="InterPro" id="IPR002347">
    <property type="entry name" value="SDR_fam"/>
</dbReference>
<keyword evidence="3" id="KW-1185">Reference proteome</keyword>
<dbReference type="InterPro" id="IPR036291">
    <property type="entry name" value="NAD(P)-bd_dom_sf"/>
</dbReference>
<keyword evidence="1" id="KW-0560">Oxidoreductase</keyword>
<dbReference type="Gene3D" id="3.40.50.720">
    <property type="entry name" value="NAD(P)-binding Rossmann-like Domain"/>
    <property type="match status" value="2"/>
</dbReference>
<dbReference type="AlphaFoldDB" id="A0A8K0WCU5"/>
<dbReference type="GO" id="GO:0016491">
    <property type="term" value="F:oxidoreductase activity"/>
    <property type="evidence" value="ECO:0007669"/>
    <property type="project" value="UniProtKB-KW"/>
</dbReference>
<dbReference type="SUPFAM" id="SSF51735">
    <property type="entry name" value="NAD(P)-binding Rossmann-fold domains"/>
    <property type="match status" value="2"/>
</dbReference>
<evidence type="ECO:0000313" key="3">
    <source>
        <dbReference type="Proteomes" id="UP000813427"/>
    </source>
</evidence>
<reference evidence="2" key="1">
    <citation type="journal article" date="2021" name="Nat. Commun.">
        <title>Genetic determinants of endophytism in the Arabidopsis root mycobiome.</title>
        <authorList>
            <person name="Mesny F."/>
            <person name="Miyauchi S."/>
            <person name="Thiergart T."/>
            <person name="Pickel B."/>
            <person name="Atanasova L."/>
            <person name="Karlsson M."/>
            <person name="Huettel B."/>
            <person name="Barry K.W."/>
            <person name="Haridas S."/>
            <person name="Chen C."/>
            <person name="Bauer D."/>
            <person name="Andreopoulos W."/>
            <person name="Pangilinan J."/>
            <person name="LaButti K."/>
            <person name="Riley R."/>
            <person name="Lipzen A."/>
            <person name="Clum A."/>
            <person name="Drula E."/>
            <person name="Henrissat B."/>
            <person name="Kohler A."/>
            <person name="Grigoriev I.V."/>
            <person name="Martin F.M."/>
            <person name="Hacquard S."/>
        </authorList>
    </citation>
    <scope>NUCLEOTIDE SEQUENCE</scope>
    <source>
        <strain evidence="2">MPI-SDFR-AT-0068</strain>
    </source>
</reference>
<dbReference type="PANTHER" id="PTHR47534:SF3">
    <property type="entry name" value="ALCOHOL DEHYDROGENASE-LIKE C-TERMINAL DOMAIN-CONTAINING PROTEIN"/>
    <property type="match status" value="1"/>
</dbReference>
<name>A0A8K0WCU5_9HYPO</name>
<dbReference type="Pfam" id="PF00106">
    <property type="entry name" value="adh_short"/>
    <property type="match status" value="2"/>
</dbReference>
<gene>
    <name evidence="2" type="ORF">BKA59DRAFT_435208</name>
</gene>
<evidence type="ECO:0000256" key="1">
    <source>
        <dbReference type="ARBA" id="ARBA00023002"/>
    </source>
</evidence>
<dbReference type="EMBL" id="JAGPXF010000003">
    <property type="protein sequence ID" value="KAH7251355.1"/>
    <property type="molecule type" value="Genomic_DNA"/>
</dbReference>
<proteinExistence type="predicted"/>
<sequence>MAKDTAFTSASSKLPALTLSPAQLFIQSQIYTKPKNVPNDLNLSGQTAIISGANNGIGFACAKLLLQHRLSHLILAVRSKEKGNVAAEKLRSAAPETGCQIDVWELDMGSYTSIADFVGRCEGLSRIDFVILNAGMGGSTFHRNKITGHEETMQVNFLSTMYLSILLLPILKAKAPPSKPGRLTIVNSGTSMHSDLPEAKADHIISALDSEAGYDGMQQYSKSKLLGQLFVDKLAQRVNPNNVIINCVDPGMTKGTGLMDKSSGVIKFVMSIVSRLFGRSGEQAASTYVDAAITQGIESHGSFLMDWKNSLCPSSMKTSMKTSMNKTISGSNALVVGGTSGIGYAIAKRIATAPNYHFSATTIVGRNKPKIMPAEDVSFHAVDASSMHELKQFAQEFRSNTSNSPLDLLVMTQGIMTLAGRTETSEGIDRKMALHYYGKQLLIRELSPIMSQNTKVLLVLDGLNGKPEKLNWDDLDLKETFSLANAATHCTVMNDAMVQYHSKLQGEDNKRFFSHAYPGVVDTATPRNSPWYFRAVSKVASKVVGTTPDQCAERLLDGLYKSAKDREAQGVFWSCIDNHGKVVESKKEWSEEETKKIADHTWAIVDGS</sequence>
<protein>
    <submittedName>
        <fullName evidence="2">Uncharacterized protein</fullName>
    </submittedName>
</protein>
<accession>A0A8K0WCU5</accession>
<dbReference type="InterPro" id="IPR052228">
    <property type="entry name" value="Sec_Metab_Biosynth_Oxidored"/>
</dbReference>
<dbReference type="PRINTS" id="PR00081">
    <property type="entry name" value="GDHRDH"/>
</dbReference>
<dbReference type="PANTHER" id="PTHR47534">
    <property type="entry name" value="YALI0E05731P"/>
    <property type="match status" value="1"/>
</dbReference>